<dbReference type="InterPro" id="IPR050148">
    <property type="entry name" value="Terpene_synthase-like"/>
</dbReference>
<dbReference type="InterPro" id="IPR001906">
    <property type="entry name" value="Terpene_synth_N"/>
</dbReference>
<dbReference type="InterPro" id="IPR008949">
    <property type="entry name" value="Isoprenoid_synthase_dom_sf"/>
</dbReference>
<reference evidence="6" key="1">
    <citation type="submission" date="2020-07" db="EMBL/GenBank/DDBJ databases">
        <title>Genome sequence and genetic diversity analysis of an under-domesticated orphan crop, white fonio (Digitaria exilis).</title>
        <authorList>
            <person name="Bennetzen J.L."/>
            <person name="Chen S."/>
            <person name="Ma X."/>
            <person name="Wang X."/>
            <person name="Yssel A.E.J."/>
            <person name="Chaluvadi S.R."/>
            <person name="Johnson M."/>
            <person name="Gangashetty P."/>
            <person name="Hamidou F."/>
            <person name="Sanogo M.D."/>
            <person name="Zwaenepoel A."/>
            <person name="Wallace J."/>
            <person name="Van De Peer Y."/>
            <person name="Van Deynze A."/>
        </authorList>
    </citation>
    <scope>NUCLEOTIDE SEQUENCE</scope>
    <source>
        <tissue evidence="6">Leaves</tissue>
    </source>
</reference>
<evidence type="ECO:0000256" key="2">
    <source>
        <dbReference type="ARBA" id="ARBA00001946"/>
    </source>
</evidence>
<dbReference type="AlphaFoldDB" id="A0A835BI07"/>
<proteinExistence type="predicted"/>
<protein>
    <submittedName>
        <fullName evidence="6">Uncharacterized protein</fullName>
    </submittedName>
</protein>
<dbReference type="InterPro" id="IPR008930">
    <property type="entry name" value="Terpenoid_cyclase/PrenylTrfase"/>
</dbReference>
<evidence type="ECO:0000256" key="3">
    <source>
        <dbReference type="ARBA" id="ARBA00022723"/>
    </source>
</evidence>
<dbReference type="GO" id="GO:0010333">
    <property type="term" value="F:terpene synthase activity"/>
    <property type="evidence" value="ECO:0007669"/>
    <property type="project" value="InterPro"/>
</dbReference>
<comment type="caution">
    <text evidence="6">The sequence shown here is derived from an EMBL/GenBank/DDBJ whole genome shotgun (WGS) entry which is preliminary data.</text>
</comment>
<organism evidence="6 7">
    <name type="scientific">Digitaria exilis</name>
    <dbReference type="NCBI Taxonomy" id="1010633"/>
    <lineage>
        <taxon>Eukaryota</taxon>
        <taxon>Viridiplantae</taxon>
        <taxon>Streptophyta</taxon>
        <taxon>Embryophyta</taxon>
        <taxon>Tracheophyta</taxon>
        <taxon>Spermatophyta</taxon>
        <taxon>Magnoliopsida</taxon>
        <taxon>Liliopsida</taxon>
        <taxon>Poales</taxon>
        <taxon>Poaceae</taxon>
        <taxon>PACMAD clade</taxon>
        <taxon>Panicoideae</taxon>
        <taxon>Panicodae</taxon>
        <taxon>Paniceae</taxon>
        <taxon>Anthephorinae</taxon>
        <taxon>Digitaria</taxon>
    </lineage>
</organism>
<dbReference type="SFLD" id="SFLDS00005">
    <property type="entry name" value="Isoprenoid_Synthase_Type_I"/>
    <property type="match status" value="1"/>
</dbReference>
<dbReference type="SFLD" id="SFLDG01019">
    <property type="entry name" value="Terpene_Cyclase_Like_1_C_Termi"/>
    <property type="match status" value="1"/>
</dbReference>
<keyword evidence="3" id="KW-0479">Metal-binding</keyword>
<dbReference type="SUPFAM" id="SSF48576">
    <property type="entry name" value="Terpenoid synthases"/>
    <property type="match status" value="1"/>
</dbReference>
<dbReference type="InterPro" id="IPR044814">
    <property type="entry name" value="Terpene_cyclase_plant_C1"/>
</dbReference>
<dbReference type="CDD" id="cd00684">
    <property type="entry name" value="Terpene_cyclase_plant_C1"/>
    <property type="match status" value="1"/>
</dbReference>
<dbReference type="GO" id="GO:0000287">
    <property type="term" value="F:magnesium ion binding"/>
    <property type="evidence" value="ECO:0007669"/>
    <property type="project" value="InterPro"/>
</dbReference>
<dbReference type="PANTHER" id="PTHR31225">
    <property type="entry name" value="OS04G0344100 PROTEIN-RELATED"/>
    <property type="match status" value="1"/>
</dbReference>
<dbReference type="InterPro" id="IPR034741">
    <property type="entry name" value="Terpene_cyclase-like_1_C"/>
</dbReference>
<dbReference type="OrthoDB" id="1877784at2759"/>
<comment type="cofactor">
    <cofactor evidence="2">
        <name>Mg(2+)</name>
        <dbReference type="ChEBI" id="CHEBI:18420"/>
    </cofactor>
</comment>
<feature type="domain" description="Terpene synthase metal-binding" evidence="5">
    <location>
        <begin position="254"/>
        <end position="490"/>
    </location>
</feature>
<evidence type="ECO:0000256" key="1">
    <source>
        <dbReference type="ARBA" id="ARBA00001936"/>
    </source>
</evidence>
<dbReference type="InterPro" id="IPR036965">
    <property type="entry name" value="Terpene_synth_N_sf"/>
</dbReference>
<evidence type="ECO:0000259" key="5">
    <source>
        <dbReference type="Pfam" id="PF03936"/>
    </source>
</evidence>
<dbReference type="PANTHER" id="PTHR31225:SF216">
    <property type="entry name" value="TERPENE SYNTHASE"/>
    <property type="match status" value="1"/>
</dbReference>
<dbReference type="Proteomes" id="UP000636709">
    <property type="component" value="Unassembled WGS sequence"/>
</dbReference>
<dbReference type="EMBL" id="JACEFO010001803">
    <property type="protein sequence ID" value="KAF8701492.1"/>
    <property type="molecule type" value="Genomic_DNA"/>
</dbReference>
<dbReference type="SUPFAM" id="SSF48239">
    <property type="entry name" value="Terpenoid cyclases/Protein prenyltransferases"/>
    <property type="match status" value="1"/>
</dbReference>
<sequence length="548" mass="63711">MEHRTPGHRPSVVFEESKWTEYFNEYQPFPCYHQPKGRIEDRRDELVRKVSHMIQECISKKENLFEVMKIVDVLERLGVGYHFEEDIANFLDILNRNPSVADDLYAASLQFRLLRQHHYDAPCEIFKDFMDENGDFKDTLRSNVDALLSLYEAAHLRKCDEDILKRAVVFTTNSLSSLANGGDHLPKPIRDKVLHALASPTHRRIKRLEAKSFISIYEDDKESNEDILELAKLDFHILLQMHRDEVKSLSLWYKDLNARCMLGRYIRERPVENYYWALCVCHEPYYAKPRMMFAKIMVLLSFFDDTFDSYGTLEEVHQFNQAVQSWDEGAAKQIGNYYAYVMSIFSKTLDEFIAADGASQVGINCFKETMMDVSKCMLQEVVWREEVQVPTVDDYLKKAAVISVMYLPVAVILFLGMNAVDEHFTWANSLPKIIEIGATMCRLMDDIAGHENEKEERSKCFTVVDCYVKHHGVMVKEAKQVLSCIVEEHWWKINEEFLSNDKVPVPMLMVLLNLVRTMGGIYNDVDTYTKCSKVADPIHKLLNECINH</sequence>
<evidence type="ECO:0000259" key="4">
    <source>
        <dbReference type="Pfam" id="PF01397"/>
    </source>
</evidence>
<evidence type="ECO:0000313" key="6">
    <source>
        <dbReference type="EMBL" id="KAF8701492.1"/>
    </source>
</evidence>
<dbReference type="InterPro" id="IPR005630">
    <property type="entry name" value="Terpene_synthase_metal-bd"/>
</dbReference>
<dbReference type="Pfam" id="PF01397">
    <property type="entry name" value="Terpene_synth"/>
    <property type="match status" value="1"/>
</dbReference>
<accession>A0A835BI07</accession>
<dbReference type="Gene3D" id="1.10.600.10">
    <property type="entry name" value="Farnesyl Diphosphate Synthase"/>
    <property type="match status" value="1"/>
</dbReference>
<dbReference type="Gene3D" id="1.50.10.130">
    <property type="entry name" value="Terpene synthase, N-terminal domain"/>
    <property type="match status" value="1"/>
</dbReference>
<feature type="domain" description="Terpene synthase N-terminal" evidence="4">
    <location>
        <begin position="19"/>
        <end position="197"/>
    </location>
</feature>
<dbReference type="GO" id="GO:0016102">
    <property type="term" value="P:diterpenoid biosynthetic process"/>
    <property type="evidence" value="ECO:0007669"/>
    <property type="project" value="InterPro"/>
</dbReference>
<dbReference type="Pfam" id="PF03936">
    <property type="entry name" value="Terpene_synth_C"/>
    <property type="match status" value="1"/>
</dbReference>
<comment type="cofactor">
    <cofactor evidence="1">
        <name>Mn(2+)</name>
        <dbReference type="ChEBI" id="CHEBI:29035"/>
    </cofactor>
</comment>
<evidence type="ECO:0000313" key="7">
    <source>
        <dbReference type="Proteomes" id="UP000636709"/>
    </source>
</evidence>
<keyword evidence="7" id="KW-1185">Reference proteome</keyword>
<name>A0A835BI07_9POAL</name>
<gene>
    <name evidence="6" type="ORF">HU200_033514</name>
</gene>